<evidence type="ECO:0000313" key="2">
    <source>
        <dbReference type="Proteomes" id="UP000198432"/>
    </source>
</evidence>
<accession>A0A239B2S0</accession>
<dbReference type="AlphaFoldDB" id="A0A239B2S0"/>
<dbReference type="Proteomes" id="UP000198432">
    <property type="component" value="Unassembled WGS sequence"/>
</dbReference>
<keyword evidence="2" id="KW-1185">Reference proteome</keyword>
<protein>
    <submittedName>
        <fullName evidence="1">Uncharacterized protein</fullName>
    </submittedName>
</protein>
<name>A0A239B2S0_9BACT</name>
<sequence>MVRRITDTPVPKTLFKYRDWSNENHRRLISNQEIYFPKPSDFNDPFDGNIPVRWDLLTYQQCLEKNLELIKPLNKGKNRMFLRKLAKKVTDEKKLWHPDKLAKERPEQLEKWDSIIGLLSLSAVPDNILM</sequence>
<dbReference type="OrthoDB" id="190848at2"/>
<evidence type="ECO:0000313" key="1">
    <source>
        <dbReference type="EMBL" id="SNS01538.1"/>
    </source>
</evidence>
<proteinExistence type="predicted"/>
<dbReference type="EMBL" id="FZOQ01000001">
    <property type="protein sequence ID" value="SNS01538.1"/>
    <property type="molecule type" value="Genomic_DNA"/>
</dbReference>
<dbReference type="RefSeq" id="WP_089317185.1">
    <property type="nucleotide sequence ID" value="NZ_FZOQ01000001.1"/>
</dbReference>
<reference evidence="2" key="1">
    <citation type="submission" date="2017-06" db="EMBL/GenBank/DDBJ databases">
        <authorList>
            <person name="Varghese N."/>
            <person name="Submissions S."/>
        </authorList>
    </citation>
    <scope>NUCLEOTIDE SEQUENCE [LARGE SCALE GENOMIC DNA]</scope>
    <source>
        <strain evidence="2">NKM1</strain>
    </source>
</reference>
<gene>
    <name evidence="1" type="ORF">SAMN06296052_10177</name>
</gene>
<organism evidence="1 2">
    <name type="scientific">Pontibacter ummariensis</name>
    <dbReference type="NCBI Taxonomy" id="1610492"/>
    <lineage>
        <taxon>Bacteria</taxon>
        <taxon>Pseudomonadati</taxon>
        <taxon>Bacteroidota</taxon>
        <taxon>Cytophagia</taxon>
        <taxon>Cytophagales</taxon>
        <taxon>Hymenobacteraceae</taxon>
        <taxon>Pontibacter</taxon>
    </lineage>
</organism>